<dbReference type="InterPro" id="IPR000253">
    <property type="entry name" value="FHA_dom"/>
</dbReference>
<dbReference type="InterPro" id="IPR008984">
    <property type="entry name" value="SMAD_FHA_dom_sf"/>
</dbReference>
<gene>
    <name evidence="3" type="ORF">PIIN_06895</name>
</gene>
<evidence type="ECO:0000259" key="2">
    <source>
        <dbReference type="PROSITE" id="PS50006"/>
    </source>
</evidence>
<evidence type="ECO:0000256" key="1">
    <source>
        <dbReference type="SAM" id="MobiDB-lite"/>
    </source>
</evidence>
<feature type="compositionally biased region" description="Low complexity" evidence="1">
    <location>
        <begin position="691"/>
        <end position="702"/>
    </location>
</feature>
<feature type="region of interest" description="Disordered" evidence="1">
    <location>
        <begin position="212"/>
        <end position="391"/>
    </location>
</feature>
<protein>
    <recommendedName>
        <fullName evidence="2">FHA domain-containing protein</fullName>
    </recommendedName>
</protein>
<dbReference type="SMART" id="SM00240">
    <property type="entry name" value="FHA"/>
    <property type="match status" value="1"/>
</dbReference>
<sequence>MEDQPVGRYGTIHYMSNSGSEVPLASYPIDEPVINIGRSDQDTCHIRLFDTWCSDLHCKIVFEDGKAFLIILGQNGVIVDGSNFIPDEHSGQPTTVPLTNGSEWLIYKRRFIFQYPPKEKRAAYAAQLATPAPSSKRRKSLRMSMVNSAQLWTPSAAPVDLADSLRALKNPMVLFPEEGGKEVRIVEGETLNFVSNEQEVVVLESVDAPVAEKKELNPASTGSGSESKTPGKRRQSNLHRQVLLMNSRKKVDPGDEESEEREVEASIFPDEEDSDNELEEDAESNPFISRTKVRKSKREEEEVPDKPLTAKSFRESLGAIGSVLPFGRPSGGVVHSPMPQEKAAEPSNPDQVPSDPQTPNRPQNLGAFFTPQVQRGERLQGRQSVGGSTIKYANIDEDLERARQRLANMSSVSRPKMVTIPSDELPSASKAPAPRSTKRPRNSLANIPELDSPLPPYKSGMATIPEPASSPLKQAKGDGDDDSEDDDAAMRLQKLLRTVERVNHRESIRESRKSMVGAPEFYTDLTEPESPTRATAPSQKMIPADAPDGQSLEASDAMDIDAPVVIASTDAEQDAVTEETKPAKRAGAKKPAVPKTTKRKAQEAADQDMEVDKTESLRSSASSQVEPTPPIENKKKSGRTFSGGRSKQTARKAHEPPVGRARVPAHLQVKEEPESSVMDTSSIDMESQPDSSTISGSTRRSTQALGQGGR</sequence>
<feature type="compositionally biased region" description="Polar residues" evidence="1">
    <location>
        <begin position="617"/>
        <end position="626"/>
    </location>
</feature>
<dbReference type="InParanoid" id="G4TNP7"/>
<accession>G4TNP7</accession>
<dbReference type="Pfam" id="PF00498">
    <property type="entry name" value="FHA"/>
    <property type="match status" value="1"/>
</dbReference>
<reference evidence="3 4" key="1">
    <citation type="journal article" date="2011" name="PLoS Pathog.">
        <title>Endophytic Life Strategies Decoded by Genome and Transcriptome Analyses of the Mutualistic Root Symbiont Piriformospora indica.</title>
        <authorList>
            <person name="Zuccaro A."/>
            <person name="Lahrmann U."/>
            <person name="Guldener U."/>
            <person name="Langen G."/>
            <person name="Pfiffi S."/>
            <person name="Biedenkopf D."/>
            <person name="Wong P."/>
            <person name="Samans B."/>
            <person name="Grimm C."/>
            <person name="Basiewicz M."/>
            <person name="Murat C."/>
            <person name="Martin F."/>
            <person name="Kogel K.H."/>
        </authorList>
    </citation>
    <scope>NUCLEOTIDE SEQUENCE [LARGE SCALE GENOMIC DNA]</scope>
    <source>
        <strain evidence="3 4">DSM 11827</strain>
    </source>
</reference>
<dbReference type="PROSITE" id="PS50006">
    <property type="entry name" value="FHA_DOMAIN"/>
    <property type="match status" value="1"/>
</dbReference>
<feature type="compositionally biased region" description="Acidic residues" evidence="1">
    <location>
        <begin position="269"/>
        <end position="283"/>
    </location>
</feature>
<name>G4TNP7_SERID</name>
<dbReference type="Proteomes" id="UP000007148">
    <property type="component" value="Unassembled WGS sequence"/>
</dbReference>
<dbReference type="Gene3D" id="2.60.200.20">
    <property type="match status" value="1"/>
</dbReference>
<feature type="region of interest" description="Disordered" evidence="1">
    <location>
        <begin position="502"/>
        <end position="710"/>
    </location>
</feature>
<dbReference type="EMBL" id="CAFZ01000192">
    <property type="protein sequence ID" value="CCA72940.1"/>
    <property type="molecule type" value="Genomic_DNA"/>
</dbReference>
<feature type="compositionally biased region" description="Polar residues" evidence="1">
    <location>
        <begin position="218"/>
        <end position="228"/>
    </location>
</feature>
<dbReference type="STRING" id="1109443.G4TNP7"/>
<feature type="compositionally biased region" description="Basic and acidic residues" evidence="1">
    <location>
        <begin position="502"/>
        <end position="513"/>
    </location>
</feature>
<dbReference type="HOGENOM" id="CLU_388883_0_0_1"/>
<evidence type="ECO:0000313" key="4">
    <source>
        <dbReference type="Proteomes" id="UP000007148"/>
    </source>
</evidence>
<proteinExistence type="predicted"/>
<dbReference type="OrthoDB" id="6288785at2759"/>
<keyword evidence="4" id="KW-1185">Reference proteome</keyword>
<dbReference type="SUPFAM" id="SSF49879">
    <property type="entry name" value="SMAD/FHA domain"/>
    <property type="match status" value="1"/>
</dbReference>
<comment type="caution">
    <text evidence="3">The sequence shown here is derived from an EMBL/GenBank/DDBJ whole genome shotgun (WGS) entry which is preliminary data.</text>
</comment>
<dbReference type="AlphaFoldDB" id="G4TNP7"/>
<organism evidence="3 4">
    <name type="scientific">Serendipita indica (strain DSM 11827)</name>
    <name type="common">Root endophyte fungus</name>
    <name type="synonym">Piriformospora indica</name>
    <dbReference type="NCBI Taxonomy" id="1109443"/>
    <lineage>
        <taxon>Eukaryota</taxon>
        <taxon>Fungi</taxon>
        <taxon>Dikarya</taxon>
        <taxon>Basidiomycota</taxon>
        <taxon>Agaricomycotina</taxon>
        <taxon>Agaricomycetes</taxon>
        <taxon>Sebacinales</taxon>
        <taxon>Serendipitaceae</taxon>
        <taxon>Serendipita</taxon>
    </lineage>
</organism>
<dbReference type="eggNOG" id="ENOG502SBGM">
    <property type="taxonomic scope" value="Eukaryota"/>
</dbReference>
<feature type="region of interest" description="Disordered" evidence="1">
    <location>
        <begin position="407"/>
        <end position="489"/>
    </location>
</feature>
<evidence type="ECO:0000313" key="3">
    <source>
        <dbReference type="EMBL" id="CCA72940.1"/>
    </source>
</evidence>
<feature type="domain" description="FHA" evidence="2">
    <location>
        <begin position="34"/>
        <end position="84"/>
    </location>
</feature>
<feature type="compositionally biased region" description="Polar residues" evidence="1">
    <location>
        <begin position="677"/>
        <end position="690"/>
    </location>
</feature>
<feature type="compositionally biased region" description="Polar residues" evidence="1">
    <location>
        <begin position="348"/>
        <end position="363"/>
    </location>
</feature>